<organism evidence="2 3">
    <name type="scientific">Sphagnum jensenii</name>
    <dbReference type="NCBI Taxonomy" id="128206"/>
    <lineage>
        <taxon>Eukaryota</taxon>
        <taxon>Viridiplantae</taxon>
        <taxon>Streptophyta</taxon>
        <taxon>Embryophyta</taxon>
        <taxon>Bryophyta</taxon>
        <taxon>Sphagnophytina</taxon>
        <taxon>Sphagnopsida</taxon>
        <taxon>Sphagnales</taxon>
        <taxon>Sphagnaceae</taxon>
        <taxon>Sphagnum</taxon>
    </lineage>
</organism>
<gene>
    <name evidence="2" type="ORF">CSSPJE1EN2_LOCUS5779</name>
</gene>
<keyword evidence="1" id="KW-1133">Transmembrane helix</keyword>
<proteinExistence type="predicted"/>
<evidence type="ECO:0000256" key="1">
    <source>
        <dbReference type="SAM" id="Phobius"/>
    </source>
</evidence>
<keyword evidence="3" id="KW-1185">Reference proteome</keyword>
<accession>A0ABP1AJR3</accession>
<dbReference type="PANTHER" id="PTHR37067:SF3">
    <property type="entry name" value="PX DOMAIN-CONTAINING PROTEIN"/>
    <property type="match status" value="1"/>
</dbReference>
<keyword evidence="1" id="KW-0812">Transmembrane</keyword>
<sequence>MVPKRATPFRIEHALQFGVKVVERDAATKEVVSASCLFCIHFGREENIGSKCSCSANVMYFKKPFRSDMYLRHMTSQHPLRWNEYSPLTRPRRRPISMRMLSLFIATPSNHTLVLMYLLRDIAFT</sequence>
<dbReference type="Proteomes" id="UP001497522">
    <property type="component" value="Chromosome 13"/>
</dbReference>
<dbReference type="EMBL" id="OZ023714">
    <property type="protein sequence ID" value="CAK9862784.1"/>
    <property type="molecule type" value="Genomic_DNA"/>
</dbReference>
<dbReference type="PANTHER" id="PTHR37067">
    <property type="entry name" value="PX DOMAIN-CONTAINING PROTEIN"/>
    <property type="match status" value="1"/>
</dbReference>
<reference evidence="2" key="1">
    <citation type="submission" date="2024-03" db="EMBL/GenBank/DDBJ databases">
        <authorList>
            <consortium name="ELIXIR-Norway"/>
            <consortium name="Elixir Norway"/>
        </authorList>
    </citation>
    <scope>NUCLEOTIDE SEQUENCE</scope>
</reference>
<feature type="transmembrane region" description="Helical" evidence="1">
    <location>
        <begin position="100"/>
        <end position="119"/>
    </location>
</feature>
<keyword evidence="1" id="KW-0472">Membrane</keyword>
<protein>
    <submittedName>
        <fullName evidence="2">Uncharacterized protein</fullName>
    </submittedName>
</protein>
<evidence type="ECO:0000313" key="2">
    <source>
        <dbReference type="EMBL" id="CAK9862784.1"/>
    </source>
</evidence>
<evidence type="ECO:0000313" key="3">
    <source>
        <dbReference type="Proteomes" id="UP001497522"/>
    </source>
</evidence>
<name>A0ABP1AJR3_9BRYO</name>